<keyword evidence="13 16" id="KW-0472">Membrane</keyword>
<feature type="transmembrane region" description="Helical" evidence="16">
    <location>
        <begin position="134"/>
        <end position="154"/>
    </location>
</feature>
<evidence type="ECO:0000256" key="11">
    <source>
        <dbReference type="ARBA" id="ARBA00023027"/>
    </source>
</evidence>
<geneLocation type="mitochondrion" evidence="17"/>
<dbReference type="GO" id="GO:0031966">
    <property type="term" value="C:mitochondrial membrane"/>
    <property type="evidence" value="ECO:0007669"/>
    <property type="project" value="UniProtKB-SubCell"/>
</dbReference>
<feature type="transmembrane region" description="Helical" evidence="16">
    <location>
        <begin position="83"/>
        <end position="101"/>
    </location>
</feature>
<evidence type="ECO:0000256" key="8">
    <source>
        <dbReference type="ARBA" id="ARBA00022967"/>
    </source>
</evidence>
<name>A0A342ZZN7_9ODON</name>
<proteinExistence type="inferred from homology"/>
<gene>
    <name evidence="17" type="primary">ND6</name>
</gene>
<evidence type="ECO:0000256" key="3">
    <source>
        <dbReference type="ARBA" id="ARBA00012944"/>
    </source>
</evidence>
<evidence type="ECO:0000256" key="14">
    <source>
        <dbReference type="ARBA" id="ARBA00031019"/>
    </source>
</evidence>
<keyword evidence="8" id="KW-1278">Translocase</keyword>
<evidence type="ECO:0000256" key="1">
    <source>
        <dbReference type="ARBA" id="ARBA00004225"/>
    </source>
</evidence>
<evidence type="ECO:0000256" key="13">
    <source>
        <dbReference type="ARBA" id="ARBA00023136"/>
    </source>
</evidence>
<evidence type="ECO:0000256" key="6">
    <source>
        <dbReference type="ARBA" id="ARBA00022660"/>
    </source>
</evidence>
<evidence type="ECO:0000256" key="5">
    <source>
        <dbReference type="ARBA" id="ARBA00022448"/>
    </source>
</evidence>
<evidence type="ECO:0000256" key="2">
    <source>
        <dbReference type="ARBA" id="ARBA00005698"/>
    </source>
</evidence>
<keyword evidence="10 16" id="KW-1133">Transmembrane helix</keyword>
<evidence type="ECO:0000313" key="17">
    <source>
        <dbReference type="EMBL" id="AOW43838.1"/>
    </source>
</evidence>
<protein>
    <recommendedName>
        <fullName evidence="4">NADH-ubiquinone oxidoreductase chain 6</fullName>
        <ecNumber evidence="3">7.1.1.2</ecNumber>
    </recommendedName>
    <alternativeName>
        <fullName evidence="14">NADH dehydrogenase subunit 6</fullName>
    </alternativeName>
</protein>
<dbReference type="GO" id="GO:0008137">
    <property type="term" value="F:NADH dehydrogenase (ubiquinone) activity"/>
    <property type="evidence" value="ECO:0007669"/>
    <property type="project" value="UniProtKB-EC"/>
</dbReference>
<evidence type="ECO:0000256" key="10">
    <source>
        <dbReference type="ARBA" id="ARBA00022989"/>
    </source>
</evidence>
<comment type="catalytic activity">
    <reaction evidence="15">
        <text>a ubiquinone + NADH + 5 H(+)(in) = a ubiquinol + NAD(+) + 4 H(+)(out)</text>
        <dbReference type="Rhea" id="RHEA:29091"/>
        <dbReference type="Rhea" id="RHEA-COMP:9565"/>
        <dbReference type="Rhea" id="RHEA-COMP:9566"/>
        <dbReference type="ChEBI" id="CHEBI:15378"/>
        <dbReference type="ChEBI" id="CHEBI:16389"/>
        <dbReference type="ChEBI" id="CHEBI:17976"/>
        <dbReference type="ChEBI" id="CHEBI:57540"/>
        <dbReference type="ChEBI" id="CHEBI:57945"/>
        <dbReference type="EC" id="7.1.1.2"/>
    </reaction>
</comment>
<comment type="similarity">
    <text evidence="2">Belongs to the complex I subunit 6 family.</text>
</comment>
<dbReference type="GeneID" id="30217780"/>
<evidence type="ECO:0000256" key="7">
    <source>
        <dbReference type="ARBA" id="ARBA00022692"/>
    </source>
</evidence>
<evidence type="ECO:0000256" key="12">
    <source>
        <dbReference type="ARBA" id="ARBA00023128"/>
    </source>
</evidence>
<organism evidence="17">
    <name type="scientific">Megaloprepus caerulatus</name>
    <dbReference type="NCBI Taxonomy" id="263994"/>
    <lineage>
        <taxon>Eukaryota</taxon>
        <taxon>Metazoa</taxon>
        <taxon>Ecdysozoa</taxon>
        <taxon>Arthropoda</taxon>
        <taxon>Hexapoda</taxon>
        <taxon>Insecta</taxon>
        <taxon>Pterygota</taxon>
        <taxon>Palaeoptera</taxon>
        <taxon>Odonata</taxon>
        <taxon>Zygoptera</taxon>
        <taxon>Coenagrionidae</taxon>
        <taxon>Megaloprepus</taxon>
    </lineage>
</organism>
<keyword evidence="12 17" id="KW-0496">Mitochondrion</keyword>
<feature type="transmembrane region" description="Helical" evidence="16">
    <location>
        <begin position="48"/>
        <end position="71"/>
    </location>
</feature>
<dbReference type="RefSeq" id="YP_009316856.1">
    <property type="nucleotide sequence ID" value="NC_031823.1"/>
</dbReference>
<dbReference type="PANTHER" id="PTHR11435">
    <property type="entry name" value="NADH UBIQUINONE OXIDOREDUCTASE SUBUNIT ND6"/>
    <property type="match status" value="1"/>
</dbReference>
<sequence length="165" mass="19046">MSHMISMMFSLINSVFFFLMKHPMSMGMVLLVQTTSICVITSSMSMNSWFSYILFLVFLGGMLILFIYMTSVASNDMFMKNKNFFMILNMIIIIISPLMVLDPFMMNNNSEESMEITKLNNSMNLNMFNYPNNILTIIMVLYLLLTLTVVVKVTEYNQGPLRAKN</sequence>
<dbReference type="AlphaFoldDB" id="A0A342ZZN7"/>
<dbReference type="SMR" id="A0A342ZZN7"/>
<keyword evidence="6" id="KW-0679">Respiratory chain</keyword>
<evidence type="ECO:0000256" key="15">
    <source>
        <dbReference type="ARBA" id="ARBA00049551"/>
    </source>
</evidence>
<keyword evidence="9" id="KW-0249">Electron transport</keyword>
<evidence type="ECO:0000256" key="16">
    <source>
        <dbReference type="SAM" id="Phobius"/>
    </source>
</evidence>
<evidence type="ECO:0000256" key="9">
    <source>
        <dbReference type="ARBA" id="ARBA00022982"/>
    </source>
</evidence>
<accession>A0A342ZZN7</accession>
<keyword evidence="11" id="KW-0520">NAD</keyword>
<keyword evidence="5" id="KW-0813">Transport</keyword>
<dbReference type="CTD" id="4541"/>
<keyword evidence="7 16" id="KW-0812">Transmembrane</keyword>
<dbReference type="PANTHER" id="PTHR11435:SF1">
    <property type="entry name" value="NADH-UBIQUINONE OXIDOREDUCTASE CHAIN 6"/>
    <property type="match status" value="1"/>
</dbReference>
<dbReference type="EC" id="7.1.1.2" evidence="3"/>
<dbReference type="InterPro" id="IPR050269">
    <property type="entry name" value="ComplexI_Subunit6"/>
</dbReference>
<evidence type="ECO:0000256" key="4">
    <source>
        <dbReference type="ARBA" id="ARBA00021095"/>
    </source>
</evidence>
<comment type="subcellular location">
    <subcellularLocation>
        <location evidence="1">Mitochondrion membrane</location>
        <topology evidence="1">Multi-pass membrane protein</topology>
    </subcellularLocation>
</comment>
<reference evidence="17" key="1">
    <citation type="journal article" date="2016" name="Mitochondrial DNA Part B Resour">
        <title>The complete mitochondrial genome of the neotropical helicopter damselfly Megaloprepus caerulatus (Odonata: Zygoptera) assembled from next generation sequencing data.</title>
        <authorList>
            <person name="Feindt W."/>
            <person name="Osigus H.-J."/>
            <person name="Herzog R."/>
            <person name="Mason C.E."/>
            <person name="Hadrys H."/>
        </authorList>
    </citation>
    <scope>NUCLEOTIDE SEQUENCE</scope>
</reference>
<dbReference type="EMBL" id="KU958377">
    <property type="protein sequence ID" value="AOW43838.1"/>
    <property type="molecule type" value="Genomic_DNA"/>
</dbReference>